<evidence type="ECO:0000313" key="2">
    <source>
        <dbReference type="Proteomes" id="UP001177080"/>
    </source>
</evidence>
<gene>
    <name evidence="1" type="ORF">GB928_018795</name>
</gene>
<accession>A0ABT8XHS6</accession>
<evidence type="ECO:0000313" key="1">
    <source>
        <dbReference type="EMBL" id="MDO6123241.1"/>
    </source>
</evidence>
<reference evidence="1" key="1">
    <citation type="submission" date="2022-04" db="EMBL/GenBank/DDBJ databases">
        <title>Shinella lacus sp. nov., a novel member of the genus Shinella from water.</title>
        <authorList>
            <person name="Deng Y."/>
        </authorList>
    </citation>
    <scope>NUCLEOTIDE SEQUENCE</scope>
    <source>
        <strain evidence="1">JCM 31239</strain>
    </source>
</reference>
<name>A0ABT8XHS6_9HYPH</name>
<comment type="caution">
    <text evidence="1">The sequence shown here is derived from an EMBL/GenBank/DDBJ whole genome shotgun (WGS) entry which is preliminary data.</text>
</comment>
<dbReference type="EMBL" id="WHSC02000007">
    <property type="protein sequence ID" value="MDO6123241.1"/>
    <property type="molecule type" value="Genomic_DNA"/>
</dbReference>
<keyword evidence="2" id="KW-1185">Reference proteome</keyword>
<organism evidence="1 2">
    <name type="scientific">Shinella curvata</name>
    <dbReference type="NCBI Taxonomy" id="1817964"/>
    <lineage>
        <taxon>Bacteria</taxon>
        <taxon>Pseudomonadati</taxon>
        <taxon>Pseudomonadota</taxon>
        <taxon>Alphaproteobacteria</taxon>
        <taxon>Hyphomicrobiales</taxon>
        <taxon>Rhizobiaceae</taxon>
        <taxon>Shinella</taxon>
    </lineage>
</organism>
<dbReference type="RefSeq" id="WP_244760863.1">
    <property type="nucleotide sequence ID" value="NZ_JALJCJ010000002.1"/>
</dbReference>
<sequence length="286" mass="29030">MALPSSYNTGTASIANGSTAVVGVGGTSWLTSGAQAGDIFVAGGLQAEILSVNSNTSITLAEAWPGATRASDSYRIRFVGDMTRGLTAMNAVLSSITNGILYAFSLLASAANKIAYFTGAGTMALADFTAHARAFTALSGGAGKFFRSTGANTGVMQDIVGTVAQASGVPTGAIVEYGSNANGEYIRWADGTQMCFKTVTGLGPISTAVGSVFVSGNIALGTMAAAFVSPPRRMAFSREPGGAQCWLGSSSSPQTSTDGGGVILYRPATSSATTYVVDAVWVGRWF</sequence>
<proteinExistence type="predicted"/>
<dbReference type="Proteomes" id="UP001177080">
    <property type="component" value="Unassembled WGS sequence"/>
</dbReference>
<protein>
    <submittedName>
        <fullName evidence="1">Uncharacterized protein</fullName>
    </submittedName>
</protein>